<evidence type="ECO:0000256" key="3">
    <source>
        <dbReference type="ARBA" id="ARBA00022679"/>
    </source>
</evidence>
<keyword evidence="15" id="KW-1185">Reference proteome</keyword>
<comment type="subcellular location">
    <subcellularLocation>
        <location evidence="1">Membrane</location>
        <topology evidence="1">Single-pass membrane protein</topology>
    </subcellularLocation>
</comment>
<dbReference type="InterPro" id="IPR032872">
    <property type="entry name" value="WAK_assoc_C"/>
</dbReference>
<dbReference type="InterPro" id="IPR017441">
    <property type="entry name" value="Protein_kinase_ATP_BS"/>
</dbReference>
<evidence type="ECO:0000256" key="6">
    <source>
        <dbReference type="ARBA" id="ARBA00022777"/>
    </source>
</evidence>
<reference evidence="14 15" key="1">
    <citation type="journal article" date="2023" name="Plants (Basel)">
        <title>Bridging the Gap: Combining Genomics and Transcriptomics Approaches to Understand Stylosanthes scabra, an Orphan Legume from the Brazilian Caatinga.</title>
        <authorList>
            <person name="Ferreira-Neto J.R.C."/>
            <person name="da Silva M.D."/>
            <person name="Binneck E."/>
            <person name="de Melo N.F."/>
            <person name="da Silva R.H."/>
            <person name="de Melo A.L.T.M."/>
            <person name="Pandolfi V."/>
            <person name="Bustamante F.O."/>
            <person name="Brasileiro-Vidal A.C."/>
            <person name="Benko-Iseppon A.M."/>
        </authorList>
    </citation>
    <scope>NUCLEOTIDE SEQUENCE [LARGE SCALE GENOMIC DNA]</scope>
    <source>
        <tissue evidence="14">Leaves</tissue>
    </source>
</reference>
<comment type="catalytic activity">
    <reaction evidence="9">
        <text>L-threonyl-[protein] + ATP = O-phospho-L-threonyl-[protein] + ADP + H(+)</text>
        <dbReference type="Rhea" id="RHEA:46608"/>
        <dbReference type="Rhea" id="RHEA-COMP:11060"/>
        <dbReference type="Rhea" id="RHEA-COMP:11605"/>
        <dbReference type="ChEBI" id="CHEBI:15378"/>
        <dbReference type="ChEBI" id="CHEBI:30013"/>
        <dbReference type="ChEBI" id="CHEBI:30616"/>
        <dbReference type="ChEBI" id="CHEBI:61977"/>
        <dbReference type="ChEBI" id="CHEBI:456216"/>
        <dbReference type="EC" id="2.7.11.1"/>
    </reaction>
</comment>
<evidence type="ECO:0000256" key="1">
    <source>
        <dbReference type="ARBA" id="ARBA00004167"/>
    </source>
</evidence>
<accession>A0ABU6RMQ7</accession>
<dbReference type="Pfam" id="PF00069">
    <property type="entry name" value="Pkinase"/>
    <property type="match status" value="1"/>
</dbReference>
<keyword evidence="4" id="KW-0732">Signal</keyword>
<organism evidence="14 15">
    <name type="scientific">Stylosanthes scabra</name>
    <dbReference type="NCBI Taxonomy" id="79078"/>
    <lineage>
        <taxon>Eukaryota</taxon>
        <taxon>Viridiplantae</taxon>
        <taxon>Streptophyta</taxon>
        <taxon>Embryophyta</taxon>
        <taxon>Tracheophyta</taxon>
        <taxon>Spermatophyta</taxon>
        <taxon>Magnoliopsida</taxon>
        <taxon>eudicotyledons</taxon>
        <taxon>Gunneridae</taxon>
        <taxon>Pentapetalae</taxon>
        <taxon>rosids</taxon>
        <taxon>fabids</taxon>
        <taxon>Fabales</taxon>
        <taxon>Fabaceae</taxon>
        <taxon>Papilionoideae</taxon>
        <taxon>50 kb inversion clade</taxon>
        <taxon>dalbergioids sensu lato</taxon>
        <taxon>Dalbergieae</taxon>
        <taxon>Pterocarpus clade</taxon>
        <taxon>Stylosanthes</taxon>
    </lineage>
</organism>
<dbReference type="Pfam" id="PF13947">
    <property type="entry name" value="GUB_WAK_bind"/>
    <property type="match status" value="1"/>
</dbReference>
<keyword evidence="6" id="KW-0418">Kinase</keyword>
<feature type="domain" description="Protein kinase" evidence="13">
    <location>
        <begin position="356"/>
        <end position="631"/>
    </location>
</feature>
<dbReference type="PANTHER" id="PTHR46008">
    <property type="entry name" value="LEAF RUST 10 DISEASE-RESISTANCE LOCUS RECEPTOR-LIKE PROTEIN KINASE-LIKE 1.4"/>
    <property type="match status" value="1"/>
</dbReference>
<dbReference type="Pfam" id="PF14380">
    <property type="entry name" value="WAK_assoc"/>
    <property type="match status" value="1"/>
</dbReference>
<comment type="catalytic activity">
    <reaction evidence="10">
        <text>L-seryl-[protein] + ATP = O-phospho-L-seryl-[protein] + ADP + H(+)</text>
        <dbReference type="Rhea" id="RHEA:17989"/>
        <dbReference type="Rhea" id="RHEA-COMP:9863"/>
        <dbReference type="Rhea" id="RHEA-COMP:11604"/>
        <dbReference type="ChEBI" id="CHEBI:15378"/>
        <dbReference type="ChEBI" id="CHEBI:29999"/>
        <dbReference type="ChEBI" id="CHEBI:30616"/>
        <dbReference type="ChEBI" id="CHEBI:83421"/>
        <dbReference type="ChEBI" id="CHEBI:456216"/>
        <dbReference type="EC" id="2.7.11.1"/>
    </reaction>
</comment>
<evidence type="ECO:0000256" key="8">
    <source>
        <dbReference type="ARBA" id="ARBA00023180"/>
    </source>
</evidence>
<dbReference type="Gene3D" id="1.10.510.10">
    <property type="entry name" value="Transferase(Phosphotransferase) domain 1"/>
    <property type="match status" value="1"/>
</dbReference>
<keyword evidence="12" id="KW-0812">Transmembrane</keyword>
<dbReference type="PROSITE" id="PS00107">
    <property type="entry name" value="PROTEIN_KINASE_ATP"/>
    <property type="match status" value="1"/>
</dbReference>
<evidence type="ECO:0000256" key="7">
    <source>
        <dbReference type="ARBA" id="ARBA00022840"/>
    </source>
</evidence>
<keyword evidence="8" id="KW-0325">Glycoprotein</keyword>
<evidence type="ECO:0000256" key="11">
    <source>
        <dbReference type="PROSITE-ProRule" id="PRU10141"/>
    </source>
</evidence>
<dbReference type="PANTHER" id="PTHR46008:SF2">
    <property type="entry name" value="LEAF RUST 10 DISEASE-RESISTANCE LOCUS RECEPTOR-LIKE PROTEIN KINASE-LIKE 1.4"/>
    <property type="match status" value="1"/>
</dbReference>
<dbReference type="InterPro" id="IPR000719">
    <property type="entry name" value="Prot_kinase_dom"/>
</dbReference>
<comment type="caution">
    <text evidence="14">The sequence shown here is derived from an EMBL/GenBank/DDBJ whole genome shotgun (WGS) entry which is preliminary data.</text>
</comment>
<feature type="transmembrane region" description="Helical" evidence="12">
    <location>
        <begin position="6"/>
        <end position="22"/>
    </location>
</feature>
<keyword evidence="7 11" id="KW-0067">ATP-binding</keyword>
<feature type="binding site" evidence="11">
    <location>
        <position position="384"/>
    </location>
    <ligand>
        <name>ATP</name>
        <dbReference type="ChEBI" id="CHEBI:30616"/>
    </ligand>
</feature>
<dbReference type="Gene3D" id="3.30.200.20">
    <property type="entry name" value="Phosphorylase Kinase, domain 1"/>
    <property type="match status" value="1"/>
</dbReference>
<evidence type="ECO:0000313" key="14">
    <source>
        <dbReference type="EMBL" id="MED6125366.1"/>
    </source>
</evidence>
<dbReference type="InterPro" id="IPR025287">
    <property type="entry name" value="WAK_GUB"/>
</dbReference>
<keyword evidence="5 11" id="KW-0547">Nucleotide-binding</keyword>
<keyword evidence="3" id="KW-0808">Transferase</keyword>
<evidence type="ECO:0000256" key="2">
    <source>
        <dbReference type="ARBA" id="ARBA00012513"/>
    </source>
</evidence>
<evidence type="ECO:0000256" key="12">
    <source>
        <dbReference type="SAM" id="Phobius"/>
    </source>
</evidence>
<dbReference type="InterPro" id="IPR011009">
    <property type="entry name" value="Kinase-like_dom_sf"/>
</dbReference>
<gene>
    <name evidence="14" type="ORF">PIB30_067885</name>
</gene>
<evidence type="ECO:0000256" key="9">
    <source>
        <dbReference type="ARBA" id="ARBA00047899"/>
    </source>
</evidence>
<name>A0ABU6RMQ7_9FABA</name>
<dbReference type="Proteomes" id="UP001341840">
    <property type="component" value="Unassembled WGS sequence"/>
</dbReference>
<protein>
    <recommendedName>
        <fullName evidence="2">non-specific serine/threonine protein kinase</fullName>
        <ecNumber evidence="2">2.7.11.1</ecNumber>
    </recommendedName>
</protein>
<dbReference type="EC" id="2.7.11.1" evidence="2"/>
<dbReference type="PROSITE" id="PS00108">
    <property type="entry name" value="PROTEIN_KINASE_ST"/>
    <property type="match status" value="1"/>
</dbReference>
<dbReference type="SUPFAM" id="SSF56112">
    <property type="entry name" value="Protein kinase-like (PK-like)"/>
    <property type="match status" value="1"/>
</dbReference>
<evidence type="ECO:0000256" key="4">
    <source>
        <dbReference type="ARBA" id="ARBA00022729"/>
    </source>
</evidence>
<dbReference type="SMART" id="SM00220">
    <property type="entry name" value="S_TKc"/>
    <property type="match status" value="1"/>
</dbReference>
<keyword evidence="12" id="KW-0472">Membrane</keyword>
<evidence type="ECO:0000256" key="5">
    <source>
        <dbReference type="ARBA" id="ARBA00022741"/>
    </source>
</evidence>
<dbReference type="PROSITE" id="PS50011">
    <property type="entry name" value="PROTEIN_KINASE_DOM"/>
    <property type="match status" value="1"/>
</dbReference>
<proteinExistence type="predicted"/>
<keyword evidence="12" id="KW-1133">Transmembrane helix</keyword>
<feature type="transmembrane region" description="Helical" evidence="12">
    <location>
        <begin position="282"/>
        <end position="306"/>
    </location>
</feature>
<dbReference type="InterPro" id="IPR008271">
    <property type="entry name" value="Ser/Thr_kinase_AS"/>
</dbReference>
<evidence type="ECO:0000259" key="13">
    <source>
        <dbReference type="PROSITE" id="PS50011"/>
    </source>
</evidence>
<evidence type="ECO:0000313" key="15">
    <source>
        <dbReference type="Proteomes" id="UP001341840"/>
    </source>
</evidence>
<evidence type="ECO:0000256" key="10">
    <source>
        <dbReference type="ARBA" id="ARBA00048679"/>
    </source>
</evidence>
<dbReference type="EMBL" id="JASCZI010030925">
    <property type="protein sequence ID" value="MED6125366.1"/>
    <property type="molecule type" value="Genomic_DNA"/>
</dbReference>
<sequence>MNQTITFFYSCLILNIILYSLLSRTSLCSYVDPHFLACEPQTCGNQSIRYPFYIQGIQESFCGYPGFAISCDANNAFPILNLSNTLYIIHEIFYQNESLRVSDAAFSSTNNKTTDYCVSATHNLTLPPTKTFTLLPQNHNKEILLFYGCNLSSMPRELIDYRIGCSEGNNKTGGSVLALYKDDVSTVKLASKSCGTDGEVVDTVVEEVKSSGGGGGGGIEEALRRGFMLNWTASDCKLCSSTGGRCGFNSSIFTFQCYCTDRIHASKCDIPGKHVLSKKAKLGLGLGIGFLGIFIIGLLLLLFLIYNRKRGSSSSNFESRYSYSESSSNPHLDNGIAYLGVPLFSYKDLKEATNNFDHTKELGDGGFGTVYYGKLQDGREVAVKRLYEHNYRRVEQFINEVQILTRLRHKNLVSLYGCTSRHSRELLLVYEFISNGTVACHIHGELAKRSLLPWATRIKIAIETATALAYLHASDIIHRDVKTNNILLDHNFTVKVADFGLSRLFPIDATHVSTAPQGTPGYVDPEYHQNYQLTSKSDVYSFGVVLIELISSMPAVDMNRDKDEINLSNLAIKKIQSSAISDLVDGSLGFDSDKEVRRMTVSVAELAFQCLQRDKELRPSMDEVLDELKKIESGKDEADGIEVSENKIVHQAPPASPEWDEVGLLKNMKIPLPSSPITVTDNWESKCTTPNISA</sequence>